<gene>
    <name evidence="1" type="primary">tssK</name>
    <name evidence="1" type="ORF">QVZ43_00460</name>
</gene>
<reference evidence="1" key="1">
    <citation type="submission" date="2023-07" db="EMBL/GenBank/DDBJ databases">
        <title>Marinobacter sp. chi1 genome sequencing and assembly.</title>
        <authorList>
            <person name="Park S."/>
        </authorList>
    </citation>
    <scope>NUCLEOTIDE SEQUENCE</scope>
    <source>
        <strain evidence="1">Chi1</strain>
    </source>
</reference>
<accession>A0ABT8VW03</accession>
<dbReference type="PANTHER" id="PTHR35566">
    <property type="entry name" value="BLR3599 PROTEIN"/>
    <property type="match status" value="1"/>
</dbReference>
<dbReference type="Proteomes" id="UP001168640">
    <property type="component" value="Unassembled WGS sequence"/>
</dbReference>
<protein>
    <submittedName>
        <fullName evidence="1">Type VI secretion system baseplate subunit TssK</fullName>
    </submittedName>
</protein>
<dbReference type="EMBL" id="JAUMIS010000001">
    <property type="protein sequence ID" value="MDO3720172.1"/>
    <property type="molecule type" value="Genomic_DNA"/>
</dbReference>
<name>A0ABT8VW03_9GAMM</name>
<dbReference type="NCBIfam" id="TIGR03353">
    <property type="entry name" value="VI_chp_4"/>
    <property type="match status" value="1"/>
</dbReference>
<sequence>MSIKNKVLWSEGMFLQAQHFQQQDRFFLGQIQALSAMCLPHAWGFSELEFDAELLRVGKLSIKKASGTFSDGTVFSMPDVDSLPDTLDIGDMDTGETQLVLCLPVQRDGTTEVANESEPYLRYQKILSTLRDSASNKGQEADIEIVKLNCQLRPMSEDLSGFSVLPVAKVKRISSDSPIELSSTFLPPLLHCGASSHLMSNIEEIVGLIKYRADALAGRLLSNDRGNSSAVQDFMYLQLLNRIGPLLEHFSHSHYTHPYTVFLSLIQSIGELASFSEARLRPPPMPPYRQDALSTVFEQTFALFRQYLSVVPEQTAMMLHLTERKYGIYVAPLEDRSQLDTCIFVLSVKGKVDRQQLKRSLPSLTRIAPVEKIRDIISSRTSGINIWPTESEPRQIPYSAGAVYFELDRKGEFWGLMKKSGGFAVHIDMDIPELQMELWAIRTE</sequence>
<dbReference type="RefSeq" id="WP_302908443.1">
    <property type="nucleotide sequence ID" value="NZ_JAUMIS010000001.1"/>
</dbReference>
<comment type="caution">
    <text evidence="1">The sequence shown here is derived from an EMBL/GenBank/DDBJ whole genome shotgun (WGS) entry which is preliminary data.</text>
</comment>
<dbReference type="PANTHER" id="PTHR35566:SF1">
    <property type="entry name" value="TYPE VI SECRETION SYSTEM BASEPLATE COMPONENT TSSK1"/>
    <property type="match status" value="1"/>
</dbReference>
<dbReference type="Pfam" id="PF05936">
    <property type="entry name" value="T6SS_VasE"/>
    <property type="match status" value="1"/>
</dbReference>
<keyword evidence="2" id="KW-1185">Reference proteome</keyword>
<evidence type="ECO:0000313" key="1">
    <source>
        <dbReference type="EMBL" id="MDO3720172.1"/>
    </source>
</evidence>
<dbReference type="InterPro" id="IPR010263">
    <property type="entry name" value="T6SS_TssK"/>
</dbReference>
<organism evidence="1 2">
    <name type="scientific">Marinobacter suaedae</name>
    <dbReference type="NCBI Taxonomy" id="3057675"/>
    <lineage>
        <taxon>Bacteria</taxon>
        <taxon>Pseudomonadati</taxon>
        <taxon>Pseudomonadota</taxon>
        <taxon>Gammaproteobacteria</taxon>
        <taxon>Pseudomonadales</taxon>
        <taxon>Marinobacteraceae</taxon>
        <taxon>Marinobacter</taxon>
    </lineage>
</organism>
<proteinExistence type="predicted"/>
<evidence type="ECO:0000313" key="2">
    <source>
        <dbReference type="Proteomes" id="UP001168640"/>
    </source>
</evidence>